<reference evidence="1" key="1">
    <citation type="submission" date="2020-06" db="EMBL/GenBank/DDBJ databases">
        <authorList>
            <person name="Li T."/>
            <person name="Hu X."/>
            <person name="Zhang T."/>
            <person name="Song X."/>
            <person name="Zhang H."/>
            <person name="Dai N."/>
            <person name="Sheng W."/>
            <person name="Hou X."/>
            <person name="Wei L."/>
        </authorList>
    </citation>
    <scope>NUCLEOTIDE SEQUENCE</scope>
    <source>
        <strain evidence="1">KEN1</strain>
        <tissue evidence="1">Leaf</tissue>
    </source>
</reference>
<dbReference type="PANTHER" id="PTHR33067">
    <property type="entry name" value="RNA-DIRECTED DNA POLYMERASE-RELATED"/>
    <property type="match status" value="1"/>
</dbReference>
<proteinExistence type="predicted"/>
<name>A0AAW2VF87_9LAMI</name>
<protein>
    <submittedName>
        <fullName evidence="1">Uncharacterized protein</fullName>
    </submittedName>
</protein>
<comment type="caution">
    <text evidence="1">The sequence shown here is derived from an EMBL/GenBank/DDBJ whole genome shotgun (WGS) entry which is preliminary data.</text>
</comment>
<evidence type="ECO:0000313" key="1">
    <source>
        <dbReference type="EMBL" id="KAL0428035.1"/>
    </source>
</evidence>
<dbReference type="PANTHER" id="PTHR33067:SF15">
    <property type="entry name" value="RNA-DIRECTED DNA POLYMERASE"/>
    <property type="match status" value="1"/>
</dbReference>
<gene>
    <name evidence="1" type="ORF">Slati_2978300</name>
</gene>
<accession>A0AAW2VF87</accession>
<sequence length="68" mass="7442">MGENVSTILQSKLPPKLKDPGMGVVLQLADRSIVYPEGVLEDVLVQVNELVIPADFYVLDMMGDTLLI</sequence>
<dbReference type="AlphaFoldDB" id="A0AAW2VF87"/>
<organism evidence="1">
    <name type="scientific">Sesamum latifolium</name>
    <dbReference type="NCBI Taxonomy" id="2727402"/>
    <lineage>
        <taxon>Eukaryota</taxon>
        <taxon>Viridiplantae</taxon>
        <taxon>Streptophyta</taxon>
        <taxon>Embryophyta</taxon>
        <taxon>Tracheophyta</taxon>
        <taxon>Spermatophyta</taxon>
        <taxon>Magnoliopsida</taxon>
        <taxon>eudicotyledons</taxon>
        <taxon>Gunneridae</taxon>
        <taxon>Pentapetalae</taxon>
        <taxon>asterids</taxon>
        <taxon>lamiids</taxon>
        <taxon>Lamiales</taxon>
        <taxon>Pedaliaceae</taxon>
        <taxon>Sesamum</taxon>
    </lineage>
</organism>
<dbReference type="EMBL" id="JACGWN010000010">
    <property type="protein sequence ID" value="KAL0428035.1"/>
    <property type="molecule type" value="Genomic_DNA"/>
</dbReference>
<reference evidence="1" key="2">
    <citation type="journal article" date="2024" name="Plant">
        <title>Genomic evolution and insights into agronomic trait innovations of Sesamum species.</title>
        <authorList>
            <person name="Miao H."/>
            <person name="Wang L."/>
            <person name="Qu L."/>
            <person name="Liu H."/>
            <person name="Sun Y."/>
            <person name="Le M."/>
            <person name="Wang Q."/>
            <person name="Wei S."/>
            <person name="Zheng Y."/>
            <person name="Lin W."/>
            <person name="Duan Y."/>
            <person name="Cao H."/>
            <person name="Xiong S."/>
            <person name="Wang X."/>
            <person name="Wei L."/>
            <person name="Li C."/>
            <person name="Ma Q."/>
            <person name="Ju M."/>
            <person name="Zhao R."/>
            <person name="Li G."/>
            <person name="Mu C."/>
            <person name="Tian Q."/>
            <person name="Mei H."/>
            <person name="Zhang T."/>
            <person name="Gao T."/>
            <person name="Zhang H."/>
        </authorList>
    </citation>
    <scope>NUCLEOTIDE SEQUENCE</scope>
    <source>
        <strain evidence="1">KEN1</strain>
    </source>
</reference>